<evidence type="ECO:0000313" key="2">
    <source>
        <dbReference type="Proteomes" id="UP000215914"/>
    </source>
</evidence>
<gene>
    <name evidence="1" type="ORF">HanXRQr2_Chr08g0358971</name>
</gene>
<accession>A0A9K3IHS9</accession>
<reference evidence="1" key="1">
    <citation type="journal article" date="2017" name="Nature">
        <title>The sunflower genome provides insights into oil metabolism, flowering and Asterid evolution.</title>
        <authorList>
            <person name="Badouin H."/>
            <person name="Gouzy J."/>
            <person name="Grassa C.J."/>
            <person name="Murat F."/>
            <person name="Staton S.E."/>
            <person name="Cottret L."/>
            <person name="Lelandais-Briere C."/>
            <person name="Owens G.L."/>
            <person name="Carrere S."/>
            <person name="Mayjonade B."/>
            <person name="Legrand L."/>
            <person name="Gill N."/>
            <person name="Kane N.C."/>
            <person name="Bowers J.E."/>
            <person name="Hubner S."/>
            <person name="Bellec A."/>
            <person name="Berard A."/>
            <person name="Berges H."/>
            <person name="Blanchet N."/>
            <person name="Boniface M.C."/>
            <person name="Brunel D."/>
            <person name="Catrice O."/>
            <person name="Chaidir N."/>
            <person name="Claudel C."/>
            <person name="Donnadieu C."/>
            <person name="Faraut T."/>
            <person name="Fievet G."/>
            <person name="Helmstetter N."/>
            <person name="King M."/>
            <person name="Knapp S.J."/>
            <person name="Lai Z."/>
            <person name="Le Paslier M.C."/>
            <person name="Lippi Y."/>
            <person name="Lorenzon L."/>
            <person name="Mandel J.R."/>
            <person name="Marage G."/>
            <person name="Marchand G."/>
            <person name="Marquand E."/>
            <person name="Bret-Mestries E."/>
            <person name="Morien E."/>
            <person name="Nambeesan S."/>
            <person name="Nguyen T."/>
            <person name="Pegot-Espagnet P."/>
            <person name="Pouilly N."/>
            <person name="Raftis F."/>
            <person name="Sallet E."/>
            <person name="Schiex T."/>
            <person name="Thomas J."/>
            <person name="Vandecasteele C."/>
            <person name="Vares D."/>
            <person name="Vear F."/>
            <person name="Vautrin S."/>
            <person name="Crespi M."/>
            <person name="Mangin B."/>
            <person name="Burke J.M."/>
            <person name="Salse J."/>
            <person name="Munos S."/>
            <person name="Vincourt P."/>
            <person name="Rieseberg L.H."/>
            <person name="Langlade N.B."/>
        </authorList>
    </citation>
    <scope>NUCLEOTIDE SEQUENCE</scope>
    <source>
        <tissue evidence="1">Leaves</tissue>
    </source>
</reference>
<protein>
    <submittedName>
        <fullName evidence="1">Uncharacterized protein</fullName>
    </submittedName>
</protein>
<dbReference type="EMBL" id="MNCJ02000323">
    <property type="protein sequence ID" value="KAF5797042.1"/>
    <property type="molecule type" value="Genomic_DNA"/>
</dbReference>
<dbReference type="Proteomes" id="UP000215914">
    <property type="component" value="Unassembled WGS sequence"/>
</dbReference>
<keyword evidence="2" id="KW-1185">Reference proteome</keyword>
<dbReference type="Gramene" id="mRNA:HanXRQr2_Chr08g0358971">
    <property type="protein sequence ID" value="mRNA:HanXRQr2_Chr08g0358971"/>
    <property type="gene ID" value="HanXRQr2_Chr08g0358971"/>
</dbReference>
<comment type="caution">
    <text evidence="1">The sequence shown here is derived from an EMBL/GenBank/DDBJ whole genome shotgun (WGS) entry which is preliminary data.</text>
</comment>
<proteinExistence type="predicted"/>
<evidence type="ECO:0000313" key="1">
    <source>
        <dbReference type="EMBL" id="KAF5797042.1"/>
    </source>
</evidence>
<organism evidence="1 2">
    <name type="scientific">Helianthus annuus</name>
    <name type="common">Common sunflower</name>
    <dbReference type="NCBI Taxonomy" id="4232"/>
    <lineage>
        <taxon>Eukaryota</taxon>
        <taxon>Viridiplantae</taxon>
        <taxon>Streptophyta</taxon>
        <taxon>Embryophyta</taxon>
        <taxon>Tracheophyta</taxon>
        <taxon>Spermatophyta</taxon>
        <taxon>Magnoliopsida</taxon>
        <taxon>eudicotyledons</taxon>
        <taxon>Gunneridae</taxon>
        <taxon>Pentapetalae</taxon>
        <taxon>asterids</taxon>
        <taxon>campanulids</taxon>
        <taxon>Asterales</taxon>
        <taxon>Asteraceae</taxon>
        <taxon>Asteroideae</taxon>
        <taxon>Heliantheae alliance</taxon>
        <taxon>Heliantheae</taxon>
        <taxon>Helianthus</taxon>
    </lineage>
</organism>
<dbReference type="AlphaFoldDB" id="A0A9K3IHS9"/>
<name>A0A9K3IHS9_HELAN</name>
<sequence>MMPVAPNRGGRRWWGGGLVGVGERRWWFVGRPVGVFVQRSVMVVVCYECVSKGVLRLVIRRSELLDLCHHLLGVLYDAEMKW</sequence>
<reference evidence="1" key="2">
    <citation type="submission" date="2020-06" db="EMBL/GenBank/DDBJ databases">
        <title>Helianthus annuus Genome sequencing and assembly Release 2.</title>
        <authorList>
            <person name="Gouzy J."/>
            <person name="Langlade N."/>
            <person name="Munos S."/>
        </authorList>
    </citation>
    <scope>NUCLEOTIDE SEQUENCE</scope>
    <source>
        <tissue evidence="1">Leaves</tissue>
    </source>
</reference>